<keyword evidence="1" id="KW-0472">Membrane</keyword>
<name>A0A7R8VC83_TIMDO</name>
<evidence type="ECO:0000256" key="1">
    <source>
        <dbReference type="SAM" id="Phobius"/>
    </source>
</evidence>
<accession>A0A7R8VC83</accession>
<sequence>MRDDSLVVWLLSVKSCKAIRFHLLVVVMVLLSRFLIIVEAPMAEWSNWTSQNGCLLACCREEEPDGTYIGKPATCWYINYSSPRNLKAHTKPEKRTLSIWSSEDSALLPWYKTLTMLGKNRELDVGILKLTVPVVLGASAPSYESMGPGFDSRLVLWVFSPKAEPPQRSPGFAGQTPGVMIASYKLESYSPPFRRLLTVSRSLGDYCN</sequence>
<keyword evidence="1" id="KW-1133">Transmembrane helix</keyword>
<reference evidence="2" key="1">
    <citation type="submission" date="2020-11" db="EMBL/GenBank/DDBJ databases">
        <authorList>
            <person name="Tran Van P."/>
        </authorList>
    </citation>
    <scope>NUCLEOTIDE SEQUENCE</scope>
</reference>
<protein>
    <submittedName>
        <fullName evidence="2">Uncharacterized protein</fullName>
    </submittedName>
</protein>
<dbReference type="AlphaFoldDB" id="A0A7R8VC83"/>
<dbReference type="EMBL" id="OA564870">
    <property type="protein sequence ID" value="CAD7195728.1"/>
    <property type="molecule type" value="Genomic_DNA"/>
</dbReference>
<organism evidence="2">
    <name type="scientific">Timema douglasi</name>
    <name type="common">Walking stick</name>
    <dbReference type="NCBI Taxonomy" id="61478"/>
    <lineage>
        <taxon>Eukaryota</taxon>
        <taxon>Metazoa</taxon>
        <taxon>Ecdysozoa</taxon>
        <taxon>Arthropoda</taxon>
        <taxon>Hexapoda</taxon>
        <taxon>Insecta</taxon>
        <taxon>Pterygota</taxon>
        <taxon>Neoptera</taxon>
        <taxon>Polyneoptera</taxon>
        <taxon>Phasmatodea</taxon>
        <taxon>Timematodea</taxon>
        <taxon>Timematoidea</taxon>
        <taxon>Timematidae</taxon>
        <taxon>Timema</taxon>
    </lineage>
</organism>
<keyword evidence="1" id="KW-0812">Transmembrane</keyword>
<feature type="transmembrane region" description="Helical" evidence="1">
    <location>
        <begin position="21"/>
        <end position="42"/>
    </location>
</feature>
<gene>
    <name evidence="2" type="ORF">TDIB3V08_LOCUS2102</name>
</gene>
<proteinExistence type="predicted"/>
<evidence type="ECO:0000313" key="2">
    <source>
        <dbReference type="EMBL" id="CAD7195728.1"/>
    </source>
</evidence>